<proteinExistence type="inferred from homology"/>
<feature type="transmembrane region" description="Helical" evidence="6">
    <location>
        <begin position="161"/>
        <end position="179"/>
    </location>
</feature>
<keyword evidence="4 6" id="KW-1133">Transmembrane helix</keyword>
<evidence type="ECO:0000256" key="1">
    <source>
        <dbReference type="ARBA" id="ARBA00004141"/>
    </source>
</evidence>
<reference evidence="8" key="1">
    <citation type="submission" date="2021-03" db="EMBL/GenBank/DDBJ databases">
        <title>Ottowia sp. 27C isolated from the cloaca of a Giant Asian pond turtle (Heosemys grandis).</title>
        <authorList>
            <person name="Spergser J."/>
            <person name="Busse H.-J."/>
        </authorList>
    </citation>
    <scope>NUCLEOTIDE SEQUENCE</scope>
    <source>
        <strain evidence="8">27C</strain>
    </source>
</reference>
<evidence type="ECO:0000256" key="3">
    <source>
        <dbReference type="ARBA" id="ARBA00022692"/>
    </source>
</evidence>
<dbReference type="PANTHER" id="PTHR32322:SF2">
    <property type="entry name" value="EAMA DOMAIN-CONTAINING PROTEIN"/>
    <property type="match status" value="1"/>
</dbReference>
<evidence type="ECO:0000256" key="2">
    <source>
        <dbReference type="ARBA" id="ARBA00007362"/>
    </source>
</evidence>
<dbReference type="SUPFAM" id="SSF103481">
    <property type="entry name" value="Multidrug resistance efflux transporter EmrE"/>
    <property type="match status" value="2"/>
</dbReference>
<keyword evidence="3 6" id="KW-0812">Transmembrane</keyword>
<feature type="transmembrane region" description="Helical" evidence="6">
    <location>
        <begin position="215"/>
        <end position="240"/>
    </location>
</feature>
<comment type="similarity">
    <text evidence="2">Belongs to the EamA transporter family.</text>
</comment>
<evidence type="ECO:0000259" key="7">
    <source>
        <dbReference type="Pfam" id="PF00892"/>
    </source>
</evidence>
<feature type="domain" description="EamA" evidence="7">
    <location>
        <begin position="158"/>
        <end position="294"/>
    </location>
</feature>
<evidence type="ECO:0000256" key="6">
    <source>
        <dbReference type="SAM" id="Phobius"/>
    </source>
</evidence>
<keyword evidence="5 6" id="KW-0472">Membrane</keyword>
<evidence type="ECO:0000313" key="8">
    <source>
        <dbReference type="EMBL" id="QTD45682.1"/>
    </source>
</evidence>
<feature type="transmembrane region" description="Helical" evidence="6">
    <location>
        <begin position="72"/>
        <end position="91"/>
    </location>
</feature>
<evidence type="ECO:0000256" key="4">
    <source>
        <dbReference type="ARBA" id="ARBA00022989"/>
    </source>
</evidence>
<organism evidence="8 9">
    <name type="scientific">Ottowia testudinis</name>
    <dbReference type="NCBI Taxonomy" id="2816950"/>
    <lineage>
        <taxon>Bacteria</taxon>
        <taxon>Pseudomonadati</taxon>
        <taxon>Pseudomonadota</taxon>
        <taxon>Betaproteobacteria</taxon>
        <taxon>Burkholderiales</taxon>
        <taxon>Comamonadaceae</taxon>
        <taxon>Ottowia</taxon>
    </lineage>
</organism>
<evidence type="ECO:0000313" key="9">
    <source>
        <dbReference type="Proteomes" id="UP000663903"/>
    </source>
</evidence>
<dbReference type="KEGG" id="otd:J1M35_01790"/>
<dbReference type="PANTHER" id="PTHR32322">
    <property type="entry name" value="INNER MEMBRANE TRANSPORTER"/>
    <property type="match status" value="1"/>
</dbReference>
<feature type="transmembrane region" description="Helical" evidence="6">
    <location>
        <begin position="103"/>
        <end position="121"/>
    </location>
</feature>
<feature type="domain" description="EamA" evidence="7">
    <location>
        <begin position="14"/>
        <end position="144"/>
    </location>
</feature>
<dbReference type="InterPro" id="IPR037185">
    <property type="entry name" value="EmrE-like"/>
</dbReference>
<name>A0A975CIP2_9BURK</name>
<comment type="subcellular location">
    <subcellularLocation>
        <location evidence="1">Membrane</location>
        <topology evidence="1">Multi-pass membrane protein</topology>
    </subcellularLocation>
</comment>
<feature type="transmembrane region" description="Helical" evidence="6">
    <location>
        <begin position="128"/>
        <end position="149"/>
    </location>
</feature>
<dbReference type="Pfam" id="PF00892">
    <property type="entry name" value="EamA"/>
    <property type="match status" value="2"/>
</dbReference>
<evidence type="ECO:0000256" key="5">
    <source>
        <dbReference type="ARBA" id="ARBA00023136"/>
    </source>
</evidence>
<feature type="transmembrane region" description="Helical" evidence="6">
    <location>
        <begin position="277"/>
        <end position="294"/>
    </location>
</feature>
<gene>
    <name evidence="8" type="ORF">J1M35_01790</name>
</gene>
<dbReference type="AlphaFoldDB" id="A0A975CIP2"/>
<feature type="transmembrane region" description="Helical" evidence="6">
    <location>
        <begin position="191"/>
        <end position="209"/>
    </location>
</feature>
<sequence>MKARQEHLDGRAAAILLACCLFWGVQQVLVKATLPELAPVFQAALRFAGATALLWLWCLWRGVPLWRRDGTLRPGLLAGTLFAAEFAAMYLGLQLTTASRLTVFLYTSPFWVALLVPLFVPAERLRRVQWAGLACAFVGVAVALREGFAPDGAGVTWRGDLLGLAAGALWGLTTVTIRASRLARASPEKMLFYQVAVSAATLPLLSAALGEPWHWQWSAFASTSIVVQTVIGAFVSYLVWMWLLAHYPATRISVFVFLTPIFALIAGALWLGEAVTVTLLLALALVAAGIVLVNKRAAAPMQEK</sequence>
<dbReference type="InterPro" id="IPR000620">
    <property type="entry name" value="EamA_dom"/>
</dbReference>
<feature type="transmembrane region" description="Helical" evidence="6">
    <location>
        <begin position="43"/>
        <end position="60"/>
    </location>
</feature>
<accession>A0A975CIP2</accession>
<dbReference type="RefSeq" id="WP_208009430.1">
    <property type="nucleotide sequence ID" value="NZ_CP071796.1"/>
</dbReference>
<dbReference type="GO" id="GO:0016020">
    <property type="term" value="C:membrane"/>
    <property type="evidence" value="ECO:0007669"/>
    <property type="project" value="UniProtKB-SubCell"/>
</dbReference>
<protein>
    <submittedName>
        <fullName evidence="8">DMT family transporter</fullName>
    </submittedName>
</protein>
<dbReference type="Proteomes" id="UP000663903">
    <property type="component" value="Chromosome"/>
</dbReference>
<keyword evidence="9" id="KW-1185">Reference proteome</keyword>
<dbReference type="Gene3D" id="1.10.3730.20">
    <property type="match status" value="1"/>
</dbReference>
<feature type="transmembrane region" description="Helical" evidence="6">
    <location>
        <begin position="252"/>
        <end position="271"/>
    </location>
</feature>
<dbReference type="EMBL" id="CP071796">
    <property type="protein sequence ID" value="QTD45682.1"/>
    <property type="molecule type" value="Genomic_DNA"/>
</dbReference>
<dbReference type="InterPro" id="IPR050638">
    <property type="entry name" value="AA-Vitamin_Transporters"/>
</dbReference>